<dbReference type="GO" id="GO:0032259">
    <property type="term" value="P:methylation"/>
    <property type="evidence" value="ECO:0007669"/>
    <property type="project" value="UniProtKB-KW"/>
</dbReference>
<evidence type="ECO:0000256" key="3">
    <source>
        <dbReference type="ARBA" id="ARBA00022490"/>
    </source>
</evidence>
<evidence type="ECO:0000256" key="6">
    <source>
        <dbReference type="ARBA" id="ARBA00022679"/>
    </source>
</evidence>
<dbReference type="Gene3D" id="3.90.1150.10">
    <property type="entry name" value="Aspartate Aminotransferase, domain 1"/>
    <property type="match status" value="1"/>
</dbReference>
<sequence>MAQYPEDVQKMLGVLLEHNEWRRRQTINLIAAENVMSPLAELVYLNDLMGRYAEGSVGRRYYRGTRYVDLLEEALSKSFAEILGAKYVDVRPISGTIANLATYYGLAPEGGTIASLPTRAGGHISHNQVGGPKALKFKVLELPWDPDAFNIDVDKARRLIEENRPNIVILGGSLYLFPHPIKEISEAAHAVSSYVLHDSAHVFGLVVGGKFPNPLREGADVTTSSTHKTFPGPQGGLIASALEGEVNESIARGVFPVFTSNYHMHRYAATYVTLAEMRQFGAQYAEQIVRNAKALAEALHANGFDVVAEHLGFTQTHQVAVDVSKLGGGEAVSKLLEDANIIVNKNMLPWDKSAVKPSGIRLGVQEVTRWGMREGDMAEIAGFFKELLIDGKEPGQVRRKVVEFRSQFLEVKYGYGVDGELARRLLGSMGLTL</sequence>
<dbReference type="RefSeq" id="WP_013680393.1">
    <property type="nucleotide sequence ID" value="NC_015315.1"/>
</dbReference>
<name>F2L2L0_THEU7</name>
<dbReference type="InterPro" id="IPR015424">
    <property type="entry name" value="PyrdxlP-dep_Trfase"/>
</dbReference>
<dbReference type="PANTHER" id="PTHR11680">
    <property type="entry name" value="SERINE HYDROXYMETHYLTRANSFERASE"/>
    <property type="match status" value="1"/>
</dbReference>
<comment type="subcellular location">
    <subcellularLocation>
        <location evidence="8">Cytoplasm</location>
    </subcellularLocation>
</comment>
<reference evidence="11 12" key="1">
    <citation type="journal article" date="2011" name="J. Bacteriol.">
        <title>Complete genome sequence of the thermoacidophilic crenarchaeon Thermoproteus uzoniensis 768-20.</title>
        <authorList>
            <person name="Mardanov A.V."/>
            <person name="Gumerov V.M."/>
            <person name="Beletsky A.V."/>
            <person name="Prokofeva M.I."/>
            <person name="Bonch-Osmolovskaya E.A."/>
            <person name="Ravin N.V."/>
            <person name="Skryabin K.G."/>
        </authorList>
    </citation>
    <scope>NUCLEOTIDE SEQUENCE [LARGE SCALE GENOMIC DNA]</scope>
    <source>
        <strain evidence="11 12">768-20</strain>
    </source>
</reference>
<dbReference type="GO" id="GO:0008168">
    <property type="term" value="F:methyltransferase activity"/>
    <property type="evidence" value="ECO:0007669"/>
    <property type="project" value="UniProtKB-KW"/>
</dbReference>
<dbReference type="GO" id="GO:0019264">
    <property type="term" value="P:glycine biosynthetic process from serine"/>
    <property type="evidence" value="ECO:0007669"/>
    <property type="project" value="UniProtKB-UniRule"/>
</dbReference>
<comment type="caution">
    <text evidence="8">Lacks conserved residue(s) required for the propagation of feature annotation.</text>
</comment>
<comment type="subunit">
    <text evidence="8">Homodimer.</text>
</comment>
<dbReference type="InterPro" id="IPR001085">
    <property type="entry name" value="Ser_HO-MeTrfase"/>
</dbReference>
<dbReference type="PIRSF" id="PIRSF000412">
    <property type="entry name" value="SHMT"/>
    <property type="match status" value="1"/>
</dbReference>
<comment type="cofactor">
    <cofactor evidence="1 8 9">
        <name>pyridoxal 5'-phosphate</name>
        <dbReference type="ChEBI" id="CHEBI:597326"/>
    </cofactor>
</comment>
<evidence type="ECO:0000259" key="10">
    <source>
        <dbReference type="Pfam" id="PF00464"/>
    </source>
</evidence>
<dbReference type="HOGENOM" id="CLU_022477_2_1_2"/>
<dbReference type="FunFam" id="3.90.1150.10:FF:000114">
    <property type="entry name" value="Serine hydroxymethyltransferase"/>
    <property type="match status" value="1"/>
</dbReference>
<dbReference type="InterPro" id="IPR039429">
    <property type="entry name" value="SHMT-like_dom"/>
</dbReference>
<evidence type="ECO:0000313" key="11">
    <source>
        <dbReference type="EMBL" id="AEA13058.1"/>
    </source>
</evidence>
<dbReference type="Proteomes" id="UP000008138">
    <property type="component" value="Chromosome"/>
</dbReference>
<keyword evidence="7 8" id="KW-0663">Pyridoxal phosphate</keyword>
<dbReference type="HAMAP" id="MF_00051">
    <property type="entry name" value="SHMT"/>
    <property type="match status" value="1"/>
</dbReference>
<evidence type="ECO:0000256" key="2">
    <source>
        <dbReference type="ARBA" id="ARBA00006376"/>
    </source>
</evidence>
<dbReference type="InterPro" id="IPR019798">
    <property type="entry name" value="Ser_HO-MeTrfase_PLP_BS"/>
</dbReference>
<evidence type="ECO:0000256" key="1">
    <source>
        <dbReference type="ARBA" id="ARBA00001933"/>
    </source>
</evidence>
<keyword evidence="4 8" id="KW-0554">One-carbon metabolism</keyword>
<dbReference type="InterPro" id="IPR015422">
    <property type="entry name" value="PyrdxlP-dep_Trfase_small"/>
</dbReference>
<dbReference type="EC" id="2.1.2.-" evidence="8"/>
<dbReference type="EMBL" id="CP002590">
    <property type="protein sequence ID" value="AEA13058.1"/>
    <property type="molecule type" value="Genomic_DNA"/>
</dbReference>
<dbReference type="GO" id="GO:0004372">
    <property type="term" value="F:glycine hydroxymethyltransferase activity"/>
    <property type="evidence" value="ECO:0007669"/>
    <property type="project" value="UniProtKB-UniRule"/>
</dbReference>
<feature type="modified residue" description="N6-(pyridoxal phosphate)lysine" evidence="8 9">
    <location>
        <position position="228"/>
    </location>
</feature>
<dbReference type="eggNOG" id="arCOG00070">
    <property type="taxonomic scope" value="Archaea"/>
</dbReference>
<dbReference type="GO" id="GO:0005737">
    <property type="term" value="C:cytoplasm"/>
    <property type="evidence" value="ECO:0007669"/>
    <property type="project" value="UniProtKB-SubCell"/>
</dbReference>
<dbReference type="STRING" id="999630.TUZN_1591"/>
<dbReference type="OrthoDB" id="5821at2157"/>
<comment type="similarity">
    <text evidence="2 8">Belongs to the SHMT family.</text>
</comment>
<reference key="2">
    <citation type="submission" date="2011-03" db="EMBL/GenBank/DDBJ databases">
        <title>Complete genome sequence of the thermoacidophilic crenarchaeon Thermoproteus uzoniensis 768-20.</title>
        <authorList>
            <person name="Mardanov A.V."/>
            <person name="Gumerov V.M."/>
            <person name="Beletsky A.V."/>
            <person name="Prokofeva M.I."/>
            <person name="Bonch-Osmolovskaya E.A."/>
            <person name="Ravin N.V."/>
            <person name="Skryabin K.G."/>
        </authorList>
    </citation>
    <scope>NUCLEOTIDE SEQUENCE</scope>
    <source>
        <strain>768-20</strain>
    </source>
</reference>
<dbReference type="Gene3D" id="3.40.640.10">
    <property type="entry name" value="Type I PLP-dependent aspartate aminotransferase-like (Major domain)"/>
    <property type="match status" value="1"/>
</dbReference>
<dbReference type="AlphaFoldDB" id="F2L2L0"/>
<dbReference type="InterPro" id="IPR015421">
    <property type="entry name" value="PyrdxlP-dep_Trfase_major"/>
</dbReference>
<keyword evidence="12" id="KW-1185">Reference proteome</keyword>
<feature type="domain" description="Serine hydroxymethyltransferase-like" evidence="10">
    <location>
        <begin position="14"/>
        <end position="383"/>
    </location>
</feature>
<keyword evidence="3 8" id="KW-0963">Cytoplasm</keyword>
<feature type="site" description="Plays an important role in substrate specificity" evidence="8">
    <location>
        <position position="227"/>
    </location>
</feature>
<dbReference type="GO" id="GO:0035999">
    <property type="term" value="P:tetrahydrofolate interconversion"/>
    <property type="evidence" value="ECO:0007669"/>
    <property type="project" value="InterPro"/>
</dbReference>
<keyword evidence="5 8" id="KW-0028">Amino-acid biosynthesis</keyword>
<feature type="binding site" evidence="8">
    <location>
        <begin position="122"/>
        <end position="124"/>
    </location>
    <ligand>
        <name>(6S)-5,6,7,8-tetrahydrofolate</name>
        <dbReference type="ChEBI" id="CHEBI:57453"/>
    </ligand>
</feature>
<dbReference type="PROSITE" id="PS00096">
    <property type="entry name" value="SHMT"/>
    <property type="match status" value="1"/>
</dbReference>
<comment type="pathway">
    <text evidence="8">Amino-acid biosynthesis; glycine biosynthesis; glycine from L-serine: step 1/1.</text>
</comment>
<evidence type="ECO:0000256" key="8">
    <source>
        <dbReference type="HAMAP-Rule" id="MF_00051"/>
    </source>
</evidence>
<dbReference type="KEGG" id="tuz:TUZN_1591"/>
<evidence type="ECO:0000313" key="12">
    <source>
        <dbReference type="Proteomes" id="UP000008138"/>
    </source>
</evidence>
<proteinExistence type="inferred from homology"/>
<dbReference type="NCBIfam" id="NF000586">
    <property type="entry name" value="PRK00011.1"/>
    <property type="match status" value="1"/>
</dbReference>
<dbReference type="UniPathway" id="UPA00288">
    <property type="reaction ID" value="UER01023"/>
</dbReference>
<dbReference type="InterPro" id="IPR049943">
    <property type="entry name" value="Ser_HO-MeTrfase-like"/>
</dbReference>
<dbReference type="CDD" id="cd00378">
    <property type="entry name" value="SHMT"/>
    <property type="match status" value="1"/>
</dbReference>
<dbReference type="PANTHER" id="PTHR11680:SF35">
    <property type="entry name" value="SERINE HYDROXYMETHYLTRANSFERASE 1"/>
    <property type="match status" value="1"/>
</dbReference>
<keyword evidence="6 8" id="KW-0808">Transferase</keyword>
<dbReference type="SUPFAM" id="SSF53383">
    <property type="entry name" value="PLP-dependent transferases"/>
    <property type="match status" value="1"/>
</dbReference>
<organism evidence="11 12">
    <name type="scientific">Thermoproteus uzoniensis (strain 768-20)</name>
    <dbReference type="NCBI Taxonomy" id="999630"/>
    <lineage>
        <taxon>Archaea</taxon>
        <taxon>Thermoproteota</taxon>
        <taxon>Thermoprotei</taxon>
        <taxon>Thermoproteales</taxon>
        <taxon>Thermoproteaceae</taxon>
        <taxon>Thermoproteus</taxon>
    </lineage>
</organism>
<dbReference type="GO" id="GO:0030170">
    <property type="term" value="F:pyridoxal phosphate binding"/>
    <property type="evidence" value="ECO:0007669"/>
    <property type="project" value="UniProtKB-UniRule"/>
</dbReference>
<protein>
    <recommendedName>
        <fullName evidence="8">Serine hydroxymethyltransferase</fullName>
        <shortName evidence="8">SHMT</shortName>
        <shortName evidence="8">Serine methylase</shortName>
        <ecNumber evidence="8">2.1.2.-</ecNumber>
    </recommendedName>
</protein>
<evidence type="ECO:0000256" key="4">
    <source>
        <dbReference type="ARBA" id="ARBA00022563"/>
    </source>
</evidence>
<gene>
    <name evidence="8" type="primary">glyA</name>
    <name evidence="11" type="ordered locus">TUZN_1591</name>
</gene>
<accession>F2L2L0</accession>
<evidence type="ECO:0000256" key="7">
    <source>
        <dbReference type="ARBA" id="ARBA00022898"/>
    </source>
</evidence>
<dbReference type="GeneID" id="10361111"/>
<evidence type="ECO:0000256" key="5">
    <source>
        <dbReference type="ARBA" id="ARBA00022605"/>
    </source>
</evidence>
<comment type="function">
    <text evidence="8">Catalyzes the reversible interconversion of serine and glycine with a modified folate serving as the one-carbon carrier. Also exhibits a pteridine-independent aldolase activity toward beta-hydroxyamino acids, producing glycine and aldehydes, via a retro-aldol mechanism.</text>
</comment>
<dbReference type="Pfam" id="PF00464">
    <property type="entry name" value="SHMT"/>
    <property type="match status" value="1"/>
</dbReference>
<evidence type="ECO:0000256" key="9">
    <source>
        <dbReference type="PIRSR" id="PIRSR000412-50"/>
    </source>
</evidence>